<evidence type="ECO:0000313" key="2">
    <source>
        <dbReference type="EMBL" id="MFC5057110.1"/>
    </source>
</evidence>
<evidence type="ECO:0000259" key="1">
    <source>
        <dbReference type="Pfam" id="PF02627"/>
    </source>
</evidence>
<proteinExistence type="predicted"/>
<evidence type="ECO:0000313" key="3">
    <source>
        <dbReference type="Proteomes" id="UP001595833"/>
    </source>
</evidence>
<name>A0ABV9Y328_9PSEU</name>
<dbReference type="NCBIfam" id="TIGR02425">
    <property type="entry name" value="decarb_PcaC"/>
    <property type="match status" value="1"/>
</dbReference>
<comment type="caution">
    <text evidence="2">The sequence shown here is derived from an EMBL/GenBank/DDBJ whole genome shotgun (WGS) entry which is preliminary data.</text>
</comment>
<dbReference type="RefSeq" id="WP_344038981.1">
    <property type="nucleotide sequence ID" value="NZ_BAAAKE010000014.1"/>
</dbReference>
<dbReference type="Proteomes" id="UP001595833">
    <property type="component" value="Unassembled WGS sequence"/>
</dbReference>
<dbReference type="GO" id="GO:0047575">
    <property type="term" value="F:4-carboxymuconolactone decarboxylase activity"/>
    <property type="evidence" value="ECO:0007669"/>
    <property type="project" value="UniProtKB-EC"/>
</dbReference>
<keyword evidence="3" id="KW-1185">Reference proteome</keyword>
<keyword evidence="2" id="KW-0456">Lyase</keyword>
<dbReference type="Gene3D" id="1.20.1290.10">
    <property type="entry name" value="AhpD-like"/>
    <property type="match status" value="1"/>
</dbReference>
<dbReference type="InterPro" id="IPR052512">
    <property type="entry name" value="4CMD/NDH-1_regulator"/>
</dbReference>
<dbReference type="InterPro" id="IPR012788">
    <property type="entry name" value="Decarb_PcaC"/>
</dbReference>
<dbReference type="InterPro" id="IPR029032">
    <property type="entry name" value="AhpD-like"/>
</dbReference>
<dbReference type="InterPro" id="IPR003779">
    <property type="entry name" value="CMD-like"/>
</dbReference>
<feature type="domain" description="Carboxymuconolactone decarboxylase-like" evidence="1">
    <location>
        <begin position="35"/>
        <end position="116"/>
    </location>
</feature>
<dbReference type="EC" id="4.1.1.44" evidence="2"/>
<organism evidence="2 3">
    <name type="scientific">Saccharothrix xinjiangensis</name>
    <dbReference type="NCBI Taxonomy" id="204798"/>
    <lineage>
        <taxon>Bacteria</taxon>
        <taxon>Bacillati</taxon>
        <taxon>Actinomycetota</taxon>
        <taxon>Actinomycetes</taxon>
        <taxon>Pseudonocardiales</taxon>
        <taxon>Pseudonocardiaceae</taxon>
        <taxon>Saccharothrix</taxon>
    </lineage>
</organism>
<sequence>MNARHEQGTEVRREVLGDAHVDRATAAATDFTRPFQDYITEAAWGSVWAREGLDRRTRSCLTLALLTALGCHEELALHVRAAVRNGLTPDEIGEVLLHTAVYAGVPRANAAFAVAQRTLAEQDAAPS</sequence>
<dbReference type="SUPFAM" id="SSF69118">
    <property type="entry name" value="AhpD-like"/>
    <property type="match status" value="1"/>
</dbReference>
<reference evidence="3" key="1">
    <citation type="journal article" date="2019" name="Int. J. Syst. Evol. Microbiol.">
        <title>The Global Catalogue of Microorganisms (GCM) 10K type strain sequencing project: providing services to taxonomists for standard genome sequencing and annotation.</title>
        <authorList>
            <consortium name="The Broad Institute Genomics Platform"/>
            <consortium name="The Broad Institute Genome Sequencing Center for Infectious Disease"/>
            <person name="Wu L."/>
            <person name="Ma J."/>
        </authorList>
    </citation>
    <scope>NUCLEOTIDE SEQUENCE [LARGE SCALE GENOMIC DNA]</scope>
    <source>
        <strain evidence="3">KCTC 12848</strain>
    </source>
</reference>
<dbReference type="Pfam" id="PF02627">
    <property type="entry name" value="CMD"/>
    <property type="match status" value="1"/>
</dbReference>
<protein>
    <submittedName>
        <fullName evidence="2">4-carboxymuconolactone decarboxylase</fullName>
        <ecNumber evidence="2">4.1.1.44</ecNumber>
    </submittedName>
</protein>
<gene>
    <name evidence="2" type="primary">pcaC</name>
    <name evidence="2" type="ORF">ACFPFM_25610</name>
</gene>
<dbReference type="PANTHER" id="PTHR33570">
    <property type="entry name" value="4-CARBOXYMUCONOLACTONE DECARBOXYLASE FAMILY PROTEIN"/>
    <property type="match status" value="1"/>
</dbReference>
<accession>A0ABV9Y328</accession>
<dbReference type="PANTHER" id="PTHR33570:SF2">
    <property type="entry name" value="CARBOXYMUCONOLACTONE DECARBOXYLASE-LIKE DOMAIN-CONTAINING PROTEIN"/>
    <property type="match status" value="1"/>
</dbReference>
<dbReference type="EMBL" id="JBHSJB010000025">
    <property type="protein sequence ID" value="MFC5057110.1"/>
    <property type="molecule type" value="Genomic_DNA"/>
</dbReference>